<dbReference type="Proteomes" id="UP000644756">
    <property type="component" value="Unassembled WGS sequence"/>
</dbReference>
<dbReference type="InterPro" id="IPR029479">
    <property type="entry name" value="Nitroreductase"/>
</dbReference>
<feature type="domain" description="Nitroreductase" evidence="1">
    <location>
        <begin position="94"/>
        <end position="236"/>
    </location>
</feature>
<dbReference type="NCBIfam" id="TIGR03605">
    <property type="entry name" value="antibiot_sagB"/>
    <property type="match status" value="1"/>
</dbReference>
<keyword evidence="3" id="KW-1185">Reference proteome</keyword>
<dbReference type="GO" id="GO:0016491">
    <property type="term" value="F:oxidoreductase activity"/>
    <property type="evidence" value="ECO:0007669"/>
    <property type="project" value="InterPro"/>
</dbReference>
<reference evidence="2" key="1">
    <citation type="journal article" date="2014" name="Int. J. Syst. Evol. Microbiol.">
        <title>Complete genome sequence of Corynebacterium casei LMG S-19264T (=DSM 44701T), isolated from a smear-ripened cheese.</title>
        <authorList>
            <consortium name="US DOE Joint Genome Institute (JGI-PGF)"/>
            <person name="Walter F."/>
            <person name="Albersmeier A."/>
            <person name="Kalinowski J."/>
            <person name="Ruckert C."/>
        </authorList>
    </citation>
    <scope>NUCLEOTIDE SEQUENCE</scope>
    <source>
        <strain evidence="2">CGMCC 1.12987</strain>
    </source>
</reference>
<name>A0A917CZ83_9BACL</name>
<gene>
    <name evidence="2" type="primary">noxC</name>
    <name evidence="2" type="ORF">GCM10010916_20480</name>
</gene>
<dbReference type="SUPFAM" id="SSF55469">
    <property type="entry name" value="FMN-dependent nitroreductase-like"/>
    <property type="match status" value="2"/>
</dbReference>
<dbReference type="AlphaFoldDB" id="A0A917CZ83"/>
<reference evidence="2" key="2">
    <citation type="submission" date="2020-09" db="EMBL/GenBank/DDBJ databases">
        <authorList>
            <person name="Sun Q."/>
            <person name="Zhou Y."/>
        </authorList>
    </citation>
    <scope>NUCLEOTIDE SEQUENCE</scope>
    <source>
        <strain evidence="2">CGMCC 1.12987</strain>
    </source>
</reference>
<dbReference type="Gene3D" id="3.40.109.10">
    <property type="entry name" value="NADH Oxidase"/>
    <property type="match status" value="2"/>
</dbReference>
<sequence length="526" mass="59016">MSLDEFLHNLHFDTDKARPVEWETDWEDAPLAYKLYRHLPVVPLPSEVSLTLHTQEAALQPDLLGISQLLWYTYGLTQICQSAAAFGDKEQPAGLLQSNRRFVPSGGALYPSEIYVYVKMKELPAGVYHYDAAHHRLVLLREGNYDSYLSQALGGRCGVQACFGFVFVSAMFWKNFFKYNNFAYRLQGLDAGVLIGQLLEVTKRCGYKSGVHFQFLDRAVNHLLGLSEREESVYAVIPLSTEPAAHWFETGKSEAEVVSAVELCRELPAVNHAYYIRSQRVAAFPMLIKMNEAAMLESVPSLRARAGENDDKALCTAVALPCVQRLSYDLAAACKERYSPEHDFVLRQVSLSQLADLLHETMASFTYRNDLDGANHKTAPRVSLYVCLHGVQDIPDGAYRYDAAAHELQLMLAGDQRRRLQMGMSLDNVNLHQVPFCIHVAGDIDHLKQTLGYRGYRIQQMEAGMLVQRLLLAASALGLGGRPLLGYDVKWCDEIYKMDRLGKTCLIQIPVGPYRCSSRLEGGLHS</sequence>
<protein>
    <submittedName>
        <fullName evidence="2">NADH oxidase</fullName>
    </submittedName>
</protein>
<proteinExistence type="predicted"/>
<evidence type="ECO:0000313" key="2">
    <source>
        <dbReference type="EMBL" id="GGG03289.1"/>
    </source>
</evidence>
<comment type="caution">
    <text evidence="2">The sequence shown here is derived from an EMBL/GenBank/DDBJ whole genome shotgun (WGS) entry which is preliminary data.</text>
</comment>
<dbReference type="InterPro" id="IPR000415">
    <property type="entry name" value="Nitroreductase-like"/>
</dbReference>
<evidence type="ECO:0000259" key="1">
    <source>
        <dbReference type="Pfam" id="PF00881"/>
    </source>
</evidence>
<organism evidence="2 3">
    <name type="scientific">Paenibacillus abyssi</name>
    <dbReference type="NCBI Taxonomy" id="1340531"/>
    <lineage>
        <taxon>Bacteria</taxon>
        <taxon>Bacillati</taxon>
        <taxon>Bacillota</taxon>
        <taxon>Bacilli</taxon>
        <taxon>Bacillales</taxon>
        <taxon>Paenibacillaceae</taxon>
        <taxon>Paenibacillus</taxon>
    </lineage>
</organism>
<dbReference type="Pfam" id="PF00881">
    <property type="entry name" value="Nitroreductase"/>
    <property type="match status" value="2"/>
</dbReference>
<dbReference type="RefSeq" id="WP_188530978.1">
    <property type="nucleotide sequence ID" value="NZ_BMGR01000006.1"/>
</dbReference>
<dbReference type="EMBL" id="BMGR01000006">
    <property type="protein sequence ID" value="GGG03289.1"/>
    <property type="molecule type" value="Genomic_DNA"/>
</dbReference>
<dbReference type="PANTHER" id="PTHR43745:SF2">
    <property type="entry name" value="NITROREDUCTASE MJ1384-RELATED"/>
    <property type="match status" value="1"/>
</dbReference>
<dbReference type="InterPro" id="IPR020051">
    <property type="entry name" value="SagB-type_dehydrogenase"/>
</dbReference>
<feature type="domain" description="Nitroreductase" evidence="1">
    <location>
        <begin position="373"/>
        <end position="512"/>
    </location>
</feature>
<dbReference type="CDD" id="cd02142">
    <property type="entry name" value="McbC_SagB-like_oxidoreductase"/>
    <property type="match status" value="1"/>
</dbReference>
<evidence type="ECO:0000313" key="3">
    <source>
        <dbReference type="Proteomes" id="UP000644756"/>
    </source>
</evidence>
<accession>A0A917CZ83</accession>
<dbReference type="InterPro" id="IPR052544">
    <property type="entry name" value="Bacteriocin_Proc_Enz"/>
</dbReference>
<dbReference type="PANTHER" id="PTHR43745">
    <property type="entry name" value="NITROREDUCTASE MJ1384-RELATED"/>
    <property type="match status" value="1"/>
</dbReference>